<dbReference type="PRINTS" id="PR00722">
    <property type="entry name" value="CHYMOTRYPSIN"/>
</dbReference>
<keyword evidence="1" id="KW-1015">Disulfide bond</keyword>
<evidence type="ECO:0000256" key="2">
    <source>
        <dbReference type="RuleBase" id="RU363034"/>
    </source>
</evidence>
<reference evidence="5" key="1">
    <citation type="submission" date="2021-02" db="EMBL/GenBank/DDBJ databases">
        <authorList>
            <person name="Nowell W R."/>
        </authorList>
    </citation>
    <scope>NUCLEOTIDE SEQUENCE</scope>
</reference>
<evidence type="ECO:0000259" key="4">
    <source>
        <dbReference type="PROSITE" id="PS50240"/>
    </source>
</evidence>
<name>A0A814RUG3_9BILA</name>
<dbReference type="FunFam" id="2.40.10.10:FF:000068">
    <property type="entry name" value="transmembrane protease serine 2"/>
    <property type="match status" value="1"/>
</dbReference>
<dbReference type="InterPro" id="IPR018114">
    <property type="entry name" value="TRYPSIN_HIS"/>
</dbReference>
<dbReference type="SUPFAM" id="SSF50494">
    <property type="entry name" value="Trypsin-like serine proteases"/>
    <property type="match status" value="1"/>
</dbReference>
<dbReference type="PROSITE" id="PS00134">
    <property type="entry name" value="TRYPSIN_HIS"/>
    <property type="match status" value="1"/>
</dbReference>
<dbReference type="GO" id="GO:0004252">
    <property type="term" value="F:serine-type endopeptidase activity"/>
    <property type="evidence" value="ECO:0007669"/>
    <property type="project" value="InterPro"/>
</dbReference>
<dbReference type="PROSITE" id="PS00135">
    <property type="entry name" value="TRYPSIN_SER"/>
    <property type="match status" value="1"/>
</dbReference>
<evidence type="ECO:0000313" key="6">
    <source>
        <dbReference type="EMBL" id="CAF3902411.1"/>
    </source>
</evidence>
<feature type="domain" description="Peptidase S1" evidence="4">
    <location>
        <begin position="71"/>
        <end position="315"/>
    </location>
</feature>
<dbReference type="Gene3D" id="2.40.10.10">
    <property type="entry name" value="Trypsin-like serine proteases"/>
    <property type="match status" value="1"/>
</dbReference>
<dbReference type="SMART" id="SM00020">
    <property type="entry name" value="Tryp_SPc"/>
    <property type="match status" value="1"/>
</dbReference>
<dbReference type="Proteomes" id="UP000663829">
    <property type="component" value="Unassembled WGS sequence"/>
</dbReference>
<keyword evidence="7" id="KW-1185">Reference proteome</keyword>
<dbReference type="GO" id="GO:0006508">
    <property type="term" value="P:proteolysis"/>
    <property type="evidence" value="ECO:0007669"/>
    <property type="project" value="UniProtKB-KW"/>
</dbReference>
<organism evidence="5 7">
    <name type="scientific">Didymodactylos carnosus</name>
    <dbReference type="NCBI Taxonomy" id="1234261"/>
    <lineage>
        <taxon>Eukaryota</taxon>
        <taxon>Metazoa</taxon>
        <taxon>Spiralia</taxon>
        <taxon>Gnathifera</taxon>
        <taxon>Rotifera</taxon>
        <taxon>Eurotatoria</taxon>
        <taxon>Bdelloidea</taxon>
        <taxon>Philodinida</taxon>
        <taxon>Philodinidae</taxon>
        <taxon>Didymodactylos</taxon>
    </lineage>
</organism>
<sequence>MAVALTASIALLFTVGKAAMNKPENSAVATSAMPTVATSTTPTVATSTTPSILLEPCKCGCPAISPNFTRIVNGENAVPNSYPWQLLLAIFNGTGTPLSYCGASLISSQHVLTAAHCVFGKSPRYVFVFPGLHNFTNTVLNVNAGFQARIIYVHESYDDVTLNDDIALIRLVNPVEVNDRTISLACMIGPNDTPLQEDDEVVATGWGALSGSANRTRPLSLQQVKLRYVPQTNSLCSLLVGTRPGQMCAGFPPKGVCFGDSGGPLVRNIVHSNGQSFWQIVGVMSGTVDCGLATFFPDIFVNVRYYSEWIQDKIRQSS</sequence>
<dbReference type="AlphaFoldDB" id="A0A814RUG3"/>
<dbReference type="PROSITE" id="PS50240">
    <property type="entry name" value="TRYPSIN_DOM"/>
    <property type="match status" value="1"/>
</dbReference>
<accession>A0A814RUG3</accession>
<dbReference type="EMBL" id="CAJNOQ010006539">
    <property type="protein sequence ID" value="CAF1138662.1"/>
    <property type="molecule type" value="Genomic_DNA"/>
</dbReference>
<dbReference type="PANTHER" id="PTHR24252">
    <property type="entry name" value="ACROSIN-RELATED"/>
    <property type="match status" value="1"/>
</dbReference>
<feature type="chain" id="PRO_5035685180" description="Peptidase S1 domain-containing protein" evidence="3">
    <location>
        <begin position="19"/>
        <end position="318"/>
    </location>
</feature>
<dbReference type="EMBL" id="CAJOBC010006538">
    <property type="protein sequence ID" value="CAF3902411.1"/>
    <property type="molecule type" value="Genomic_DNA"/>
</dbReference>
<dbReference type="Pfam" id="PF00089">
    <property type="entry name" value="Trypsin"/>
    <property type="match status" value="1"/>
</dbReference>
<dbReference type="Proteomes" id="UP000681722">
    <property type="component" value="Unassembled WGS sequence"/>
</dbReference>
<comment type="caution">
    <text evidence="5">The sequence shown here is derived from an EMBL/GenBank/DDBJ whole genome shotgun (WGS) entry which is preliminary data.</text>
</comment>
<keyword evidence="2" id="KW-0645">Protease</keyword>
<dbReference type="InterPro" id="IPR009003">
    <property type="entry name" value="Peptidase_S1_PA"/>
</dbReference>
<evidence type="ECO:0000313" key="5">
    <source>
        <dbReference type="EMBL" id="CAF1138662.1"/>
    </source>
</evidence>
<proteinExistence type="predicted"/>
<keyword evidence="2" id="KW-0720">Serine protease</keyword>
<evidence type="ECO:0000313" key="7">
    <source>
        <dbReference type="Proteomes" id="UP000663829"/>
    </source>
</evidence>
<dbReference type="InterPro" id="IPR001254">
    <property type="entry name" value="Trypsin_dom"/>
</dbReference>
<dbReference type="PANTHER" id="PTHR24252:SF7">
    <property type="entry name" value="HYALIN"/>
    <property type="match status" value="1"/>
</dbReference>
<evidence type="ECO:0000256" key="1">
    <source>
        <dbReference type="ARBA" id="ARBA00023157"/>
    </source>
</evidence>
<dbReference type="InterPro" id="IPR001314">
    <property type="entry name" value="Peptidase_S1A"/>
</dbReference>
<dbReference type="InterPro" id="IPR033116">
    <property type="entry name" value="TRYPSIN_SER"/>
</dbReference>
<dbReference type="CDD" id="cd00190">
    <property type="entry name" value="Tryp_SPc"/>
    <property type="match status" value="1"/>
</dbReference>
<feature type="signal peptide" evidence="3">
    <location>
        <begin position="1"/>
        <end position="18"/>
    </location>
</feature>
<dbReference type="InterPro" id="IPR043504">
    <property type="entry name" value="Peptidase_S1_PA_chymotrypsin"/>
</dbReference>
<dbReference type="OrthoDB" id="5918597at2759"/>
<keyword evidence="3" id="KW-0732">Signal</keyword>
<protein>
    <recommendedName>
        <fullName evidence="4">Peptidase S1 domain-containing protein</fullName>
    </recommendedName>
</protein>
<gene>
    <name evidence="5" type="ORF">GPM918_LOCUS20569</name>
    <name evidence="6" type="ORF">SRO942_LOCUS20566</name>
</gene>
<keyword evidence="2" id="KW-0378">Hydrolase</keyword>
<evidence type="ECO:0000256" key="3">
    <source>
        <dbReference type="SAM" id="SignalP"/>
    </source>
</evidence>